<organism evidence="1 2">
    <name type="scientific">Podospora pseudocomata</name>
    <dbReference type="NCBI Taxonomy" id="2093779"/>
    <lineage>
        <taxon>Eukaryota</taxon>
        <taxon>Fungi</taxon>
        <taxon>Dikarya</taxon>
        <taxon>Ascomycota</taxon>
        <taxon>Pezizomycotina</taxon>
        <taxon>Sordariomycetes</taxon>
        <taxon>Sordariomycetidae</taxon>
        <taxon>Sordariales</taxon>
        <taxon>Podosporaceae</taxon>
        <taxon>Podospora</taxon>
    </lineage>
</organism>
<gene>
    <name evidence="1" type="ORF">QC762_0030390</name>
</gene>
<proteinExistence type="predicted"/>
<reference evidence="1 2" key="1">
    <citation type="journal article" date="2023" name="bioRxiv">
        <title>High-quality genome assemblies of four members of thePodospora anserinaspecies complex.</title>
        <authorList>
            <person name="Ament-Velasquez S.L."/>
            <person name="Vogan A.A."/>
            <person name="Wallerman O."/>
            <person name="Hartmann F."/>
            <person name="Gautier V."/>
            <person name="Silar P."/>
            <person name="Giraud T."/>
            <person name="Johannesson H."/>
        </authorList>
    </citation>
    <scope>NUCLEOTIDE SEQUENCE [LARGE SCALE GENOMIC DNA]</scope>
    <source>
        <strain evidence="1 2">CBS 415.72m</strain>
    </source>
</reference>
<keyword evidence="2" id="KW-1185">Reference proteome</keyword>
<comment type="caution">
    <text evidence="1">The sequence shown here is derived from an EMBL/GenBank/DDBJ whole genome shotgun (WGS) entry which is preliminary data.</text>
</comment>
<dbReference type="RefSeq" id="XP_062746637.1">
    <property type="nucleotide sequence ID" value="XM_062883225.1"/>
</dbReference>
<evidence type="ECO:0000313" key="1">
    <source>
        <dbReference type="EMBL" id="KAK4657664.1"/>
    </source>
</evidence>
<dbReference type="GeneID" id="87902779"/>
<protein>
    <submittedName>
        <fullName evidence="1">Uncharacterized protein</fullName>
    </submittedName>
</protein>
<accession>A0ABR0GPV2</accession>
<dbReference type="Proteomes" id="UP001323405">
    <property type="component" value="Unassembled WGS sequence"/>
</dbReference>
<evidence type="ECO:0000313" key="2">
    <source>
        <dbReference type="Proteomes" id="UP001323405"/>
    </source>
</evidence>
<name>A0ABR0GPV2_9PEZI</name>
<dbReference type="EMBL" id="JAFFHA010000003">
    <property type="protein sequence ID" value="KAK4657664.1"/>
    <property type="molecule type" value="Genomic_DNA"/>
</dbReference>
<sequence>MNLQTAEAGERNWLGIPKQIKYTFDTKPSEPRKPSKPVYLKDALRIRSLFQDQSNVIGHLVRLDTLDLPPEMVAVLCPRQPSLKASTEEHFEQNPDDSAALTEYSTNLMRGIIRRESAAMDPLEGRKIYSLDVTRDYAIPAVTRYVADFLGLGHMVRSEANPLVKYSENDLYQHITNCQVYLSYNADETRLLKRRLAFKRSMRFLYRLVLEEGIIVEANKSMIIRKISSFRRWLFGSHRDHTNPMTTLGLTVATHILTNEPELGKAAGIFLLVGLDSAYTSLLAFTSVLSMFLDDLYDLRAELERREVEPAGQTICDWLKIQELAVSNGSDNDDEALRTLVLNAQRSSVKLPAVRVATGNIQVKLGDREGTVLSLQPDDTIICDITASCWDAELPTYQSNFSHQFATYQPKHVAVLGLVTMIKVLAQLKNLRLGHDTQGKLKRIKLDSSYEGFSNFMAPQRVKSIKAAVEQKTVEIETLLQELSHAHPEERLEKEKSLVKERSRVKGVYDSDRILKPATDMYVTPQA</sequence>